<dbReference type="NCBIfam" id="NF003706">
    <property type="entry name" value="PRK05324.1"/>
    <property type="match status" value="1"/>
</dbReference>
<keyword evidence="2 5" id="KW-0479">Metal-binding</keyword>
<comment type="similarity">
    <text evidence="5">Belongs to the AspA/AstE family. Succinylglutamate desuccinylase subfamily.</text>
</comment>
<dbReference type="SUPFAM" id="SSF53187">
    <property type="entry name" value="Zn-dependent exopeptidases"/>
    <property type="match status" value="1"/>
</dbReference>
<feature type="binding site" evidence="5">
    <location>
        <position position="53"/>
    </location>
    <ligand>
        <name>Zn(2+)</name>
        <dbReference type="ChEBI" id="CHEBI:29105"/>
    </ligand>
</feature>
<evidence type="ECO:0000259" key="7">
    <source>
        <dbReference type="Pfam" id="PF04952"/>
    </source>
</evidence>
<sequence>MVDLLTLTLEQQAPKYNHGEMAGFTWQWLGEGLLQCTPKAHYRKTIVLSAGIHGNETAPIELLANIIKDLFAERLALSTRILFVLGNPQAIRQGIRYLENDMNRMFCGAYKTLVQDQETQRAAQLEQVTAQFFEQSDKDAQRYHYDLHTAIRASLLPVFALFPYQTRAYDDFLIESLKAANLDALVYHNTVGKTFTHFSSEMLHAESSTLELGKAKAFGQNDLSEFADIDQVLRAVIAEQALSQRKKPKIRQFKVADSILKQSEDFQLKLSADAPNFSTFEKGEVIATQSIGDYTAQDTQVWILFPNPKVKIGLRAGLVLKEIE</sequence>
<keyword evidence="3 5" id="KW-0378">Hydrolase</keyword>
<dbReference type="GO" id="GO:0016788">
    <property type="term" value="F:hydrolase activity, acting on ester bonds"/>
    <property type="evidence" value="ECO:0007669"/>
    <property type="project" value="UniProtKB-UniRule"/>
</dbReference>
<dbReference type="Gene3D" id="3.40.630.10">
    <property type="entry name" value="Zn peptidases"/>
    <property type="match status" value="1"/>
</dbReference>
<feature type="binding site" evidence="5">
    <location>
        <position position="56"/>
    </location>
    <ligand>
        <name>Zn(2+)</name>
        <dbReference type="ChEBI" id="CHEBI:29105"/>
    </ligand>
</feature>
<dbReference type="InterPro" id="IPR016681">
    <property type="entry name" value="SuccinylGlu_desuccinylase"/>
</dbReference>
<dbReference type="GO" id="GO:0008270">
    <property type="term" value="F:zinc ion binding"/>
    <property type="evidence" value="ECO:0007669"/>
    <property type="project" value="UniProtKB-UniRule"/>
</dbReference>
<dbReference type="Proteomes" id="UP000075544">
    <property type="component" value="Unassembled WGS sequence"/>
</dbReference>
<dbReference type="CDD" id="cd03855">
    <property type="entry name" value="M14_ASTE"/>
    <property type="match status" value="1"/>
</dbReference>
<dbReference type="GO" id="GO:0019544">
    <property type="term" value="P:L-arginine catabolic process to L-glutamate"/>
    <property type="evidence" value="ECO:0007669"/>
    <property type="project" value="UniProtKB-UniRule"/>
</dbReference>
<protein>
    <recommendedName>
        <fullName evidence="5 6">Succinylglutamate desuccinylase</fullName>
        <ecNumber evidence="5 6">3.5.1.96</ecNumber>
    </recommendedName>
</protein>
<dbReference type="PANTHER" id="PTHR15162:SF7">
    <property type="entry name" value="SUCCINYLGLUTAMATE DESUCCINYLASE"/>
    <property type="match status" value="1"/>
</dbReference>
<evidence type="ECO:0000313" key="10">
    <source>
        <dbReference type="Proteomes" id="UP000075544"/>
    </source>
</evidence>
<feature type="domain" description="AstE/AspA barrel-sandwich hybrid" evidence="7">
    <location>
        <begin position="249"/>
        <end position="322"/>
    </location>
</feature>
<dbReference type="InterPro" id="IPR007036">
    <property type="entry name" value="Aste_AspA_hybrid_dom"/>
</dbReference>
<proteinExistence type="inferred from homology"/>
<evidence type="ECO:0000256" key="5">
    <source>
        <dbReference type="HAMAP-Rule" id="MF_00767"/>
    </source>
</evidence>
<comment type="catalytic activity">
    <reaction evidence="5">
        <text>N-succinyl-L-glutamate + H2O = L-glutamate + succinate</text>
        <dbReference type="Rhea" id="RHEA:15169"/>
        <dbReference type="ChEBI" id="CHEBI:15377"/>
        <dbReference type="ChEBI" id="CHEBI:29985"/>
        <dbReference type="ChEBI" id="CHEBI:30031"/>
        <dbReference type="ChEBI" id="CHEBI:58763"/>
        <dbReference type="EC" id="3.5.1.96"/>
    </reaction>
</comment>
<dbReference type="InterPro" id="IPR050178">
    <property type="entry name" value="AspA/AstE_fam"/>
</dbReference>
<dbReference type="RefSeq" id="WP_061524956.1">
    <property type="nucleotide sequence ID" value="NZ_JRHX01000063.1"/>
</dbReference>
<comment type="cofactor">
    <cofactor evidence="5">
        <name>Zn(2+)</name>
        <dbReference type="ChEBI" id="CHEBI:29105"/>
    </cofactor>
    <text evidence="5">Binds 1 zinc ion per subunit.</text>
</comment>
<dbReference type="EC" id="3.5.1.96" evidence="5 6"/>
<dbReference type="GO" id="GO:0009017">
    <property type="term" value="F:succinylglutamate desuccinylase activity"/>
    <property type="evidence" value="ECO:0007669"/>
    <property type="project" value="UniProtKB-UniRule"/>
</dbReference>
<dbReference type="Pfam" id="PF24827">
    <property type="entry name" value="AstE_AspA_cat"/>
    <property type="match status" value="1"/>
</dbReference>
<comment type="caution">
    <text evidence="9">The sequence shown here is derived from an EMBL/GenBank/DDBJ whole genome shotgun (WGS) entry which is preliminary data.</text>
</comment>
<accession>A0A150HTU2</accession>
<gene>
    <name evidence="5 9" type="primary">astE</name>
    <name evidence="9" type="ORF">AVENLUH13518_02097</name>
</gene>
<evidence type="ECO:0000256" key="6">
    <source>
        <dbReference type="NCBIfam" id="TIGR03242"/>
    </source>
</evidence>
<dbReference type="GO" id="GO:0019545">
    <property type="term" value="P:L-arginine catabolic process to succinate"/>
    <property type="evidence" value="ECO:0007669"/>
    <property type="project" value="UniProtKB-UniRule"/>
</dbReference>
<dbReference type="PIRSF" id="PIRSF017020">
    <property type="entry name" value="AstE"/>
    <property type="match status" value="1"/>
</dbReference>
<dbReference type="AlphaFoldDB" id="A0A150HTU2"/>
<dbReference type="EMBL" id="JRHX01000063">
    <property type="protein sequence ID" value="KXZ69987.1"/>
    <property type="molecule type" value="Genomic_DNA"/>
</dbReference>
<feature type="binding site" evidence="5">
    <location>
        <position position="148"/>
    </location>
    <ligand>
        <name>Zn(2+)</name>
        <dbReference type="ChEBI" id="CHEBI:29105"/>
    </ligand>
</feature>
<dbReference type="Pfam" id="PF04952">
    <property type="entry name" value="AstE_AspA_hybrid"/>
    <property type="match status" value="1"/>
</dbReference>
<dbReference type="PATRIC" id="fig|52133.19.peg.2131"/>
<feature type="active site" evidence="5">
    <location>
        <position position="211"/>
    </location>
</feature>
<dbReference type="InterPro" id="IPR055438">
    <property type="entry name" value="AstE_AspA_cat"/>
</dbReference>
<evidence type="ECO:0000259" key="8">
    <source>
        <dbReference type="Pfam" id="PF24827"/>
    </source>
</evidence>
<dbReference type="PANTHER" id="PTHR15162">
    <property type="entry name" value="ASPARTOACYLASE"/>
    <property type="match status" value="1"/>
</dbReference>
<comment type="function">
    <text evidence="5">Transforms N(2)-succinylglutamate into succinate and glutamate.</text>
</comment>
<organism evidence="9 10">
    <name type="scientific">Acinetobacter venetianus</name>
    <dbReference type="NCBI Taxonomy" id="52133"/>
    <lineage>
        <taxon>Bacteria</taxon>
        <taxon>Pseudomonadati</taxon>
        <taxon>Pseudomonadota</taxon>
        <taxon>Gammaproteobacteria</taxon>
        <taxon>Moraxellales</taxon>
        <taxon>Moraxellaceae</taxon>
        <taxon>Acinetobacter</taxon>
    </lineage>
</organism>
<dbReference type="UniPathway" id="UPA00185">
    <property type="reaction ID" value="UER00283"/>
</dbReference>
<keyword evidence="1 5" id="KW-0056">Arginine metabolism</keyword>
<name>A0A150HTU2_9GAMM</name>
<reference evidence="9 10" key="1">
    <citation type="journal article" date="2016" name="Sci. Rep.">
        <title>Genomic and phenotypic characterization of the species Acinetobacter venetianus.</title>
        <authorList>
            <person name="Fondi M."/>
            <person name="Maida I."/>
            <person name="Perrin E."/>
            <person name="Orlandini V."/>
            <person name="La Torre L."/>
            <person name="Bosi E."/>
            <person name="Negroni A."/>
            <person name="Zanaroli G."/>
            <person name="Fava F."/>
            <person name="Decorosi F."/>
            <person name="Giovannetti L."/>
            <person name="Viti C."/>
            <person name="Vaneechoutte M."/>
            <person name="Dijkshoorn L."/>
            <person name="Fani R."/>
        </authorList>
    </citation>
    <scope>NUCLEOTIDE SEQUENCE [LARGE SCALE GENOMIC DNA]</scope>
    <source>
        <strain evidence="9 10">LUH13518</strain>
    </source>
</reference>
<evidence type="ECO:0000256" key="4">
    <source>
        <dbReference type="ARBA" id="ARBA00022833"/>
    </source>
</evidence>
<evidence type="ECO:0000256" key="2">
    <source>
        <dbReference type="ARBA" id="ARBA00022723"/>
    </source>
</evidence>
<evidence type="ECO:0000256" key="3">
    <source>
        <dbReference type="ARBA" id="ARBA00022801"/>
    </source>
</evidence>
<comment type="pathway">
    <text evidence="5">Amino-acid degradation; L-arginine degradation via AST pathway; L-glutamate and succinate from L-arginine: step 5/5.</text>
</comment>
<keyword evidence="4 5" id="KW-0862">Zinc</keyword>
<evidence type="ECO:0000256" key="1">
    <source>
        <dbReference type="ARBA" id="ARBA00022503"/>
    </source>
</evidence>
<dbReference type="NCBIfam" id="TIGR03242">
    <property type="entry name" value="arg_catab_astE"/>
    <property type="match status" value="1"/>
</dbReference>
<dbReference type="HAMAP" id="MF_00767">
    <property type="entry name" value="Arg_catab_AstE"/>
    <property type="match status" value="1"/>
</dbReference>
<feature type="domain" description="Succinylglutamate desuccinylase/Aspartoacylase catalytic" evidence="8">
    <location>
        <begin position="44"/>
        <end position="235"/>
    </location>
</feature>
<evidence type="ECO:0000313" key="9">
    <source>
        <dbReference type="EMBL" id="KXZ69987.1"/>
    </source>
</evidence>